<dbReference type="GO" id="GO:0009267">
    <property type="term" value="P:cellular response to starvation"/>
    <property type="evidence" value="ECO:0007669"/>
    <property type="project" value="TreeGrafter"/>
</dbReference>
<dbReference type="GO" id="GO:0006623">
    <property type="term" value="P:protein targeting to vacuole"/>
    <property type="evidence" value="ECO:0007669"/>
    <property type="project" value="InterPro"/>
</dbReference>
<dbReference type="InterPro" id="IPR001841">
    <property type="entry name" value="Znf_RING"/>
</dbReference>
<organism evidence="3 4">
    <name type="scientific">Hyaloperonospora arabidopsidis (strain Emoy2)</name>
    <name type="common">Downy mildew agent</name>
    <name type="synonym">Peronospora arabidopsidis</name>
    <dbReference type="NCBI Taxonomy" id="559515"/>
    <lineage>
        <taxon>Eukaryota</taxon>
        <taxon>Sar</taxon>
        <taxon>Stramenopiles</taxon>
        <taxon>Oomycota</taxon>
        <taxon>Peronosporomycetes</taxon>
        <taxon>Peronosporales</taxon>
        <taxon>Peronosporaceae</taxon>
        <taxon>Hyaloperonospora</taxon>
    </lineage>
</organism>
<dbReference type="eggNOG" id="KOG2066">
    <property type="taxonomic scope" value="Eukaryota"/>
</dbReference>
<dbReference type="GO" id="GO:0016236">
    <property type="term" value="P:macroautophagy"/>
    <property type="evidence" value="ECO:0007669"/>
    <property type="project" value="TreeGrafter"/>
</dbReference>
<dbReference type="Proteomes" id="UP000011713">
    <property type="component" value="Unassembled WGS sequence"/>
</dbReference>
<dbReference type="HOGENOM" id="CLU_1083588_0_0_1"/>
<keyword evidence="1" id="KW-0862">Zinc</keyword>
<dbReference type="SUPFAM" id="SSF57850">
    <property type="entry name" value="RING/U-box"/>
    <property type="match status" value="1"/>
</dbReference>
<dbReference type="PANTHER" id="PTHR12616:SF1">
    <property type="entry name" value="VACUOLAR PROTEIN SORTING-ASSOCIATED PROTEIN 41 HOMOLOG"/>
    <property type="match status" value="1"/>
</dbReference>
<dbReference type="EMBL" id="JH597949">
    <property type="status" value="NOT_ANNOTATED_CDS"/>
    <property type="molecule type" value="Genomic_DNA"/>
</dbReference>
<keyword evidence="1" id="KW-0479">Metal-binding</keyword>
<dbReference type="AlphaFoldDB" id="M4BUR7"/>
<accession>M4BUR7</accession>
<keyword evidence="1" id="KW-0863">Zinc-finger</keyword>
<dbReference type="InterPro" id="IPR013083">
    <property type="entry name" value="Znf_RING/FYVE/PHD"/>
</dbReference>
<feature type="domain" description="RING-type" evidence="2">
    <location>
        <begin position="120"/>
        <end position="181"/>
    </location>
</feature>
<dbReference type="InParanoid" id="M4BUR7"/>
<evidence type="ECO:0000313" key="3">
    <source>
        <dbReference type="EnsemblProtists" id="HpaP810256"/>
    </source>
</evidence>
<proteinExistence type="predicted"/>
<dbReference type="InterPro" id="IPR045111">
    <property type="entry name" value="Vps41/Vps8"/>
</dbReference>
<dbReference type="GO" id="GO:0005770">
    <property type="term" value="C:late endosome"/>
    <property type="evidence" value="ECO:0007669"/>
    <property type="project" value="TreeGrafter"/>
</dbReference>
<sequence length="257" mass="29519">MGQHKKALDLILTQRRDINQSIQFVQEHDEGLWDYLIDLSLTSKDNVEELLRFASQHKIDPITLIRKIPDDMEIVNLKQQLIAIITNYRLQVRDNDRVELLHRQVEAHKRGRRVAAKKACAICSELLRAPSSGMETVHACVFECGHCYHLPCLEEKMRMWKSAKAVGSNDLNRALGCFVCDHSTRAYARSNDYHQLNAELTAPVSCGHNEKDERQRVFKLIRLARAIIRMIGFIHQRPHCSLNSKANKPAMLSTNES</sequence>
<dbReference type="GO" id="GO:0030897">
    <property type="term" value="C:HOPS complex"/>
    <property type="evidence" value="ECO:0007669"/>
    <property type="project" value="TreeGrafter"/>
</dbReference>
<evidence type="ECO:0000313" key="4">
    <source>
        <dbReference type="Proteomes" id="UP000011713"/>
    </source>
</evidence>
<dbReference type="GO" id="GO:0034058">
    <property type="term" value="P:endosomal vesicle fusion"/>
    <property type="evidence" value="ECO:0007669"/>
    <property type="project" value="TreeGrafter"/>
</dbReference>
<keyword evidence="4" id="KW-1185">Reference proteome</keyword>
<dbReference type="Pfam" id="PF23556">
    <property type="entry name" value="TPR_Vps41"/>
    <property type="match status" value="1"/>
</dbReference>
<reference evidence="3" key="2">
    <citation type="submission" date="2015-06" db="UniProtKB">
        <authorList>
            <consortium name="EnsemblProtists"/>
        </authorList>
    </citation>
    <scope>IDENTIFICATION</scope>
    <source>
        <strain evidence="3">Emoy2</strain>
    </source>
</reference>
<dbReference type="GO" id="GO:0008270">
    <property type="term" value="F:zinc ion binding"/>
    <property type="evidence" value="ECO:0007669"/>
    <property type="project" value="UniProtKB-KW"/>
</dbReference>
<dbReference type="Gene3D" id="3.30.40.10">
    <property type="entry name" value="Zinc/RING finger domain, C3HC4 (zinc finger)"/>
    <property type="match status" value="1"/>
</dbReference>
<dbReference type="STRING" id="559515.M4BUR7"/>
<dbReference type="EnsemblProtists" id="HpaT810256">
    <property type="protein sequence ID" value="HpaP810256"/>
    <property type="gene ID" value="HpaG810256"/>
</dbReference>
<name>M4BUR7_HYAAE</name>
<protein>
    <recommendedName>
        <fullName evidence="2">RING-type domain-containing protein</fullName>
    </recommendedName>
</protein>
<dbReference type="SMART" id="SM00184">
    <property type="entry name" value="RING"/>
    <property type="match status" value="1"/>
</dbReference>
<evidence type="ECO:0000256" key="1">
    <source>
        <dbReference type="PROSITE-ProRule" id="PRU00175"/>
    </source>
</evidence>
<dbReference type="VEuPathDB" id="FungiDB:HpaG810256"/>
<evidence type="ECO:0000259" key="2">
    <source>
        <dbReference type="PROSITE" id="PS50089"/>
    </source>
</evidence>
<dbReference type="PANTHER" id="PTHR12616">
    <property type="entry name" value="VACUOLAR PROTEIN SORTING VPS41"/>
    <property type="match status" value="1"/>
</dbReference>
<dbReference type="PROSITE" id="PS50089">
    <property type="entry name" value="ZF_RING_2"/>
    <property type="match status" value="1"/>
</dbReference>
<reference evidence="4" key="1">
    <citation type="journal article" date="2010" name="Science">
        <title>Signatures of adaptation to obligate biotrophy in the Hyaloperonospora arabidopsidis genome.</title>
        <authorList>
            <person name="Baxter L."/>
            <person name="Tripathy S."/>
            <person name="Ishaque N."/>
            <person name="Boot N."/>
            <person name="Cabral A."/>
            <person name="Kemen E."/>
            <person name="Thines M."/>
            <person name="Ah-Fong A."/>
            <person name="Anderson R."/>
            <person name="Badejoko W."/>
            <person name="Bittner-Eddy P."/>
            <person name="Boore J.L."/>
            <person name="Chibucos M.C."/>
            <person name="Coates M."/>
            <person name="Dehal P."/>
            <person name="Delehaunty K."/>
            <person name="Dong S."/>
            <person name="Downton P."/>
            <person name="Dumas B."/>
            <person name="Fabro G."/>
            <person name="Fronick C."/>
            <person name="Fuerstenberg S.I."/>
            <person name="Fulton L."/>
            <person name="Gaulin E."/>
            <person name="Govers F."/>
            <person name="Hughes L."/>
            <person name="Humphray S."/>
            <person name="Jiang R.H."/>
            <person name="Judelson H."/>
            <person name="Kamoun S."/>
            <person name="Kyung K."/>
            <person name="Meijer H."/>
            <person name="Minx P."/>
            <person name="Morris P."/>
            <person name="Nelson J."/>
            <person name="Phuntumart V."/>
            <person name="Qutob D."/>
            <person name="Rehmany A."/>
            <person name="Rougon-Cardoso A."/>
            <person name="Ryden P."/>
            <person name="Torto-Alalibo T."/>
            <person name="Studholme D."/>
            <person name="Wang Y."/>
            <person name="Win J."/>
            <person name="Wood J."/>
            <person name="Clifton S.W."/>
            <person name="Rogers J."/>
            <person name="Van den Ackerveken G."/>
            <person name="Jones J.D."/>
            <person name="McDowell J.M."/>
            <person name="Beynon J."/>
            <person name="Tyler B.M."/>
        </authorList>
    </citation>
    <scope>NUCLEOTIDE SEQUENCE [LARGE SCALE GENOMIC DNA]</scope>
    <source>
        <strain evidence="4">Emoy2</strain>
    </source>
</reference>